<evidence type="ECO:0000313" key="2">
    <source>
        <dbReference type="EMBL" id="PIW14485.1"/>
    </source>
</evidence>
<evidence type="ECO:0000313" key="3">
    <source>
        <dbReference type="Proteomes" id="UP000231019"/>
    </source>
</evidence>
<name>A0A2M7FZ20_9BACT</name>
<organism evidence="2 3">
    <name type="scientific">bacterium (Candidatus Blackallbacteria) CG17_big_fil_post_rev_8_21_14_2_50_48_46</name>
    <dbReference type="NCBI Taxonomy" id="2014261"/>
    <lineage>
        <taxon>Bacteria</taxon>
        <taxon>Candidatus Blackallbacteria</taxon>
    </lineage>
</organism>
<comment type="caution">
    <text evidence="2">The sequence shown here is derived from an EMBL/GenBank/DDBJ whole genome shotgun (WGS) entry which is preliminary data.</text>
</comment>
<feature type="signal peptide" evidence="1">
    <location>
        <begin position="1"/>
        <end position="22"/>
    </location>
</feature>
<reference evidence="2 3" key="1">
    <citation type="submission" date="2017-09" db="EMBL/GenBank/DDBJ databases">
        <title>Depth-based differentiation of microbial function through sediment-hosted aquifers and enrichment of novel symbionts in the deep terrestrial subsurface.</title>
        <authorList>
            <person name="Probst A.J."/>
            <person name="Ladd B."/>
            <person name="Jarett J.K."/>
            <person name="Geller-Mcgrath D.E."/>
            <person name="Sieber C.M."/>
            <person name="Emerson J.B."/>
            <person name="Anantharaman K."/>
            <person name="Thomas B.C."/>
            <person name="Malmstrom R."/>
            <person name="Stieglmeier M."/>
            <person name="Klingl A."/>
            <person name="Woyke T."/>
            <person name="Ryan C.M."/>
            <person name="Banfield J.F."/>
        </authorList>
    </citation>
    <scope>NUCLEOTIDE SEQUENCE [LARGE SCALE GENOMIC DNA]</scope>
    <source>
        <strain evidence="2">CG17_big_fil_post_rev_8_21_14_2_50_48_46</strain>
    </source>
</reference>
<gene>
    <name evidence="2" type="ORF">COW36_20815</name>
</gene>
<sequence>MGILRGGLLLLVFLLATPVALAAPRPDQLPPAEIALLKSLKQPVVVPGFLPRGFHFKVLDLHAPQKGKAARYRLDYRCFCGGMNYGFSILAQPTPLKVLQSKLPVRMDTRQFGKLQYFHYDPTPVLGLREPFYLSAPFGKKKELHFHLLSNFEGAAMPEKQFVEVLKNLTWLK</sequence>
<accession>A0A2M7FZ20</accession>
<evidence type="ECO:0000256" key="1">
    <source>
        <dbReference type="SAM" id="SignalP"/>
    </source>
</evidence>
<dbReference type="AlphaFoldDB" id="A0A2M7FZ20"/>
<dbReference type="EMBL" id="PFFQ01000059">
    <property type="protein sequence ID" value="PIW14485.1"/>
    <property type="molecule type" value="Genomic_DNA"/>
</dbReference>
<keyword evidence="1" id="KW-0732">Signal</keyword>
<dbReference type="Proteomes" id="UP000231019">
    <property type="component" value="Unassembled WGS sequence"/>
</dbReference>
<feature type="chain" id="PRO_5014869881" evidence="1">
    <location>
        <begin position="23"/>
        <end position="173"/>
    </location>
</feature>
<protein>
    <submittedName>
        <fullName evidence="2">Uncharacterized protein</fullName>
    </submittedName>
</protein>
<proteinExistence type="predicted"/>